<gene>
    <name evidence="2" type="ORF">DSM5745_03946</name>
</gene>
<reference evidence="2 3" key="1">
    <citation type="journal article" date="2018" name="IMA Fungus">
        <title>IMA Genome-F 9: Draft genome sequence of Annulohypoxylon stygium, Aspergillus mulundensis, Berkeleyomyces basicola (syn. Thielaviopsis basicola), Ceratocystis smalleyi, two Cercospora beticola strains, Coleophoma cylindrospora, Fusarium fracticaudum, Phialophora cf. hyalina, and Morchella septimelata.</title>
        <authorList>
            <person name="Wingfield B.D."/>
            <person name="Bills G.F."/>
            <person name="Dong Y."/>
            <person name="Huang W."/>
            <person name="Nel W.J."/>
            <person name="Swalarsk-Parry B.S."/>
            <person name="Vaghefi N."/>
            <person name="Wilken P.M."/>
            <person name="An Z."/>
            <person name="de Beer Z.W."/>
            <person name="De Vos L."/>
            <person name="Chen L."/>
            <person name="Duong T.A."/>
            <person name="Gao Y."/>
            <person name="Hammerbacher A."/>
            <person name="Kikkert J.R."/>
            <person name="Li Y."/>
            <person name="Li H."/>
            <person name="Li K."/>
            <person name="Li Q."/>
            <person name="Liu X."/>
            <person name="Ma X."/>
            <person name="Naidoo K."/>
            <person name="Pethybridge S.J."/>
            <person name="Sun J."/>
            <person name="Steenkamp E.T."/>
            <person name="van der Nest M.A."/>
            <person name="van Wyk S."/>
            <person name="Wingfield M.J."/>
            <person name="Xiong C."/>
            <person name="Yue Q."/>
            <person name="Zhang X."/>
        </authorList>
    </citation>
    <scope>NUCLEOTIDE SEQUENCE [LARGE SCALE GENOMIC DNA]</scope>
    <source>
        <strain evidence="2 3">DSM 5745</strain>
    </source>
</reference>
<accession>A0A3D8SBD1</accession>
<comment type="caution">
    <text evidence="2">The sequence shown here is derived from an EMBL/GenBank/DDBJ whole genome shotgun (WGS) entry which is preliminary data.</text>
</comment>
<dbReference type="GeneID" id="38114316"/>
<evidence type="ECO:0000313" key="3">
    <source>
        <dbReference type="Proteomes" id="UP000256690"/>
    </source>
</evidence>
<feature type="region of interest" description="Disordered" evidence="1">
    <location>
        <begin position="232"/>
        <end position="251"/>
    </location>
</feature>
<evidence type="ECO:0000256" key="1">
    <source>
        <dbReference type="SAM" id="MobiDB-lite"/>
    </source>
</evidence>
<protein>
    <submittedName>
        <fullName evidence="2">Uncharacterized protein</fullName>
    </submittedName>
</protein>
<feature type="compositionally biased region" description="Acidic residues" evidence="1">
    <location>
        <begin position="234"/>
        <end position="249"/>
    </location>
</feature>
<evidence type="ECO:0000313" key="2">
    <source>
        <dbReference type="EMBL" id="RDW83620.1"/>
    </source>
</evidence>
<dbReference type="EMBL" id="PVWQ01000004">
    <property type="protein sequence ID" value="RDW83620.1"/>
    <property type="molecule type" value="Genomic_DNA"/>
</dbReference>
<dbReference type="AlphaFoldDB" id="A0A3D8SBD1"/>
<organism evidence="2 3">
    <name type="scientific">Aspergillus mulundensis</name>
    <dbReference type="NCBI Taxonomy" id="1810919"/>
    <lineage>
        <taxon>Eukaryota</taxon>
        <taxon>Fungi</taxon>
        <taxon>Dikarya</taxon>
        <taxon>Ascomycota</taxon>
        <taxon>Pezizomycotina</taxon>
        <taxon>Eurotiomycetes</taxon>
        <taxon>Eurotiomycetidae</taxon>
        <taxon>Eurotiales</taxon>
        <taxon>Aspergillaceae</taxon>
        <taxon>Aspergillus</taxon>
        <taxon>Aspergillus subgen. Nidulantes</taxon>
    </lineage>
</organism>
<sequence length="442" mass="48729">MGIPLHVPNRNSVSYKVEHLIQEVKDRFTDNSNPCVLTLGFSIEYLMKSTVSMMSSGPNSVPTIYIAASVYKDFERFYKWLHAAGLNTTRRVNRRSVPYHLSPLASLEPAELSTNFRAADAAAVVVGLRWQMQNGHPPATQLVELGDKGMAEIRAEMWKLQRQMFKVVDVMIRLAQGAENGKGQEYMERICPSYLGPALGNANTTIHNLWVCAEQAGLSEDSVQGLDVLSIPETDAESEGESESDEDDGAQVQAGVDEDGDYEVEEDSDDGGYQAFQHAIPNYIAEFAGHTLNPLDAQAQAEANANPLAFAADVNHNQNITSHLDIHPPSALGPNNPAAANEQVDETRFNTVLQTHLTRIENTLRPFIEANLTEALQYIAQNRGIEYLENILPSGEGHAEGDAHGGFIADGILLMYAEFSHPADTTFRVLRQHFRALGVWRD</sequence>
<name>A0A3D8SBD1_9EURO</name>
<dbReference type="RefSeq" id="XP_026604958.1">
    <property type="nucleotide sequence ID" value="XM_026745962.1"/>
</dbReference>
<keyword evidence="3" id="KW-1185">Reference proteome</keyword>
<proteinExistence type="predicted"/>
<dbReference type="Proteomes" id="UP000256690">
    <property type="component" value="Unassembled WGS sequence"/>
</dbReference>